<protein>
    <recommendedName>
        <fullName evidence="1">PPM-type phosphatase domain-containing protein</fullName>
    </recommendedName>
</protein>
<comment type="caution">
    <text evidence="2">The sequence shown here is derived from an EMBL/GenBank/DDBJ whole genome shotgun (WGS) entry which is preliminary data.</text>
</comment>
<gene>
    <name evidence="2" type="ORF">PCOR1329_LOCUS67208</name>
</gene>
<dbReference type="Pfam" id="PF07228">
    <property type="entry name" value="SpoIIE"/>
    <property type="match status" value="1"/>
</dbReference>
<organism evidence="2 3">
    <name type="scientific">Prorocentrum cordatum</name>
    <dbReference type="NCBI Taxonomy" id="2364126"/>
    <lineage>
        <taxon>Eukaryota</taxon>
        <taxon>Sar</taxon>
        <taxon>Alveolata</taxon>
        <taxon>Dinophyceae</taxon>
        <taxon>Prorocentrales</taxon>
        <taxon>Prorocentraceae</taxon>
        <taxon>Prorocentrum</taxon>
    </lineage>
</organism>
<name>A0ABN9WGS9_9DINO</name>
<dbReference type="PROSITE" id="PS51746">
    <property type="entry name" value="PPM_2"/>
    <property type="match status" value="1"/>
</dbReference>
<accession>A0ABN9WGS9</accession>
<dbReference type="Gene3D" id="3.60.40.10">
    <property type="entry name" value="PPM-type phosphatase domain"/>
    <property type="match status" value="1"/>
</dbReference>
<sequence length="272" mass="29441">MLALVGYAAKTQHPVKASTGCANADMTAASDHYAVVLDGVSGAPAPMTPEGLAQDMRDSLRYFLARRLAHGTDRDDFDAEVANFLNPSRVPTTPTAGLWLENLIVMAGIFTESLGSTCMAVATIIGKKLTVYHLGDCVAMLFRYCSMLGVWRVAFRTVDHRVQMLDARGNSVIGPLQFTVYNDQHRTIEALKQTVRQGTVQLVKDVRPGDVLMLFSDGVADNATDEELCRILSNSTPLDHASIAHAVLAHCCRNGAPKPDDISVYVGTVFSQ</sequence>
<dbReference type="InterPro" id="IPR036457">
    <property type="entry name" value="PPM-type-like_dom_sf"/>
</dbReference>
<dbReference type="SUPFAM" id="SSF81606">
    <property type="entry name" value="PP2C-like"/>
    <property type="match status" value="1"/>
</dbReference>
<evidence type="ECO:0000313" key="3">
    <source>
        <dbReference type="Proteomes" id="UP001189429"/>
    </source>
</evidence>
<dbReference type="InterPro" id="IPR001932">
    <property type="entry name" value="PPM-type_phosphatase-like_dom"/>
</dbReference>
<feature type="domain" description="PPM-type phosphatase" evidence="1">
    <location>
        <begin position="20"/>
        <end position="269"/>
    </location>
</feature>
<dbReference type="Proteomes" id="UP001189429">
    <property type="component" value="Unassembled WGS sequence"/>
</dbReference>
<dbReference type="EMBL" id="CAUYUJ010018699">
    <property type="protein sequence ID" value="CAK0885646.1"/>
    <property type="molecule type" value="Genomic_DNA"/>
</dbReference>
<reference evidence="2" key="1">
    <citation type="submission" date="2023-10" db="EMBL/GenBank/DDBJ databases">
        <authorList>
            <person name="Chen Y."/>
            <person name="Shah S."/>
            <person name="Dougan E. K."/>
            <person name="Thang M."/>
            <person name="Chan C."/>
        </authorList>
    </citation>
    <scope>NUCLEOTIDE SEQUENCE [LARGE SCALE GENOMIC DNA]</scope>
</reference>
<keyword evidence="3" id="KW-1185">Reference proteome</keyword>
<evidence type="ECO:0000313" key="2">
    <source>
        <dbReference type="EMBL" id="CAK0885646.1"/>
    </source>
</evidence>
<evidence type="ECO:0000259" key="1">
    <source>
        <dbReference type="PROSITE" id="PS51746"/>
    </source>
</evidence>
<proteinExistence type="predicted"/>